<dbReference type="NCBIfam" id="TIGR04183">
    <property type="entry name" value="Por_Secre_tail"/>
    <property type="match status" value="1"/>
</dbReference>
<evidence type="ECO:0008006" key="3">
    <source>
        <dbReference type="Google" id="ProtNLM"/>
    </source>
</evidence>
<proteinExistence type="predicted"/>
<keyword evidence="2" id="KW-1185">Reference proteome</keyword>
<accession>A0A840E0R3</accession>
<protein>
    <recommendedName>
        <fullName evidence="3">Secretion system C-terminal sorting domain-containing protein</fullName>
    </recommendedName>
</protein>
<reference evidence="1 2" key="1">
    <citation type="submission" date="2020-08" db="EMBL/GenBank/DDBJ databases">
        <title>Genomic Encyclopedia of Type Strains, Phase IV (KMG-IV): sequencing the most valuable type-strain genomes for metagenomic binning, comparative biology and taxonomic classification.</title>
        <authorList>
            <person name="Goeker M."/>
        </authorList>
    </citation>
    <scope>NUCLEOTIDE SEQUENCE [LARGE SCALE GENOMIC DNA]</scope>
    <source>
        <strain evidence="1 2">DSM 105137</strain>
    </source>
</reference>
<organism evidence="1 2">
    <name type="scientific">Neolewinella aquimaris</name>
    <dbReference type="NCBI Taxonomy" id="1835722"/>
    <lineage>
        <taxon>Bacteria</taxon>
        <taxon>Pseudomonadati</taxon>
        <taxon>Bacteroidota</taxon>
        <taxon>Saprospiria</taxon>
        <taxon>Saprospirales</taxon>
        <taxon>Lewinellaceae</taxon>
        <taxon>Neolewinella</taxon>
    </lineage>
</organism>
<evidence type="ECO:0000313" key="2">
    <source>
        <dbReference type="Proteomes" id="UP000576209"/>
    </source>
</evidence>
<dbReference type="Proteomes" id="UP000576209">
    <property type="component" value="Unassembled WGS sequence"/>
</dbReference>
<gene>
    <name evidence="1" type="ORF">GGR28_001428</name>
</gene>
<dbReference type="InterPro" id="IPR026444">
    <property type="entry name" value="Secre_tail"/>
</dbReference>
<dbReference type="AlphaFoldDB" id="A0A840E0R3"/>
<dbReference type="RefSeq" id="WP_183495054.1">
    <property type="nucleotide sequence ID" value="NZ_JACIFF010000003.1"/>
</dbReference>
<name>A0A840E0R3_9BACT</name>
<comment type="caution">
    <text evidence="1">The sequence shown here is derived from an EMBL/GenBank/DDBJ whole genome shotgun (WGS) entry which is preliminary data.</text>
</comment>
<dbReference type="EMBL" id="JACIFF010000003">
    <property type="protein sequence ID" value="MBB4078811.1"/>
    <property type="molecule type" value="Genomic_DNA"/>
</dbReference>
<sequence length="491" mass="52600">MKNTLAPAILLSLCCCSESGFSQCTPGIINTGHTSAIYNAMLDPDSDGYITESGDTFTSGTTELAEFEIIPNSVTGWISIIDIDEVGSDVTPSCGNSDLIQDDDGGDFAYYNIIDSTPVAPTSGDEYILFRFRLAKSPQGNFGYNFLVDTDASYGAGIDTNSVCGNNGFEREVQYANKGGKVGVSVYDVDGSITLGTASCAQCVSNLDVQEACAASSGNCGTSDPELITFPLLLSTIGIASDVDPFDLFISVATASSGNGTSVLGGGNVTDLGALDNSSSSCTGCDTLAACEKYDCQLSCINASFIMLPVTFSYFTATNSGGNVQLRWGTSMEASNDYFDVEHSTNGVNFILEGRIYGQGYSNWTNNYDFAHTTPADGINYYRLRQVDFDGAYRYSTILVVRTGPSEEVGFVIVPTVATDNYIRLELLGPQRHPTLTLTIFDAVGNRVANQTHPFGNSVRIDIISLRPGTYFVRLRTGETVRTQRFVKPYL</sequence>
<evidence type="ECO:0000313" key="1">
    <source>
        <dbReference type="EMBL" id="MBB4078811.1"/>
    </source>
</evidence>